<name>A0A2H3KLW2_9FLAO</name>
<keyword evidence="3 14" id="KW-0813">Transport</keyword>
<dbReference type="Gene3D" id="2.60.40.1120">
    <property type="entry name" value="Carboxypeptidase-like, regulatory domain"/>
    <property type="match status" value="1"/>
</dbReference>
<dbReference type="GO" id="GO:0015891">
    <property type="term" value="P:siderophore transport"/>
    <property type="evidence" value="ECO:0007669"/>
    <property type="project" value="InterPro"/>
</dbReference>
<comment type="subcellular location">
    <subcellularLocation>
        <location evidence="1 14">Cell outer membrane</location>
        <topology evidence="1 14">Multi-pass membrane protein</topology>
    </subcellularLocation>
</comment>
<evidence type="ECO:0000313" key="19">
    <source>
        <dbReference type="EMBL" id="PDS24228.1"/>
    </source>
</evidence>
<evidence type="ECO:0000256" key="6">
    <source>
        <dbReference type="ARBA" id="ARBA00022692"/>
    </source>
</evidence>
<keyword evidence="10 15" id="KW-0798">TonB box</keyword>
<dbReference type="InterPro" id="IPR039426">
    <property type="entry name" value="TonB-dep_rcpt-like"/>
</dbReference>
<keyword evidence="12 19" id="KW-0675">Receptor</keyword>
<dbReference type="PROSITE" id="PS52016">
    <property type="entry name" value="TONB_DEPENDENT_REC_3"/>
    <property type="match status" value="1"/>
</dbReference>
<evidence type="ECO:0000256" key="10">
    <source>
        <dbReference type="ARBA" id="ARBA00023077"/>
    </source>
</evidence>
<keyword evidence="4 14" id="KW-1134">Transmembrane beta strand</keyword>
<proteinExistence type="inferred from homology"/>
<keyword evidence="8" id="KW-0408">Iron</keyword>
<evidence type="ECO:0000256" key="16">
    <source>
        <dbReference type="SAM" id="SignalP"/>
    </source>
</evidence>
<dbReference type="EMBL" id="PCMW01000046">
    <property type="protein sequence ID" value="PDS24228.1"/>
    <property type="molecule type" value="Genomic_DNA"/>
</dbReference>
<accession>A0A2H3KLW2</accession>
<dbReference type="Proteomes" id="UP000220828">
    <property type="component" value="Unassembled WGS sequence"/>
</dbReference>
<dbReference type="PANTHER" id="PTHR32552">
    <property type="entry name" value="FERRICHROME IRON RECEPTOR-RELATED"/>
    <property type="match status" value="1"/>
</dbReference>
<keyword evidence="5" id="KW-0410">Iron transport</keyword>
<dbReference type="SUPFAM" id="SSF49452">
    <property type="entry name" value="Starch-binding domain-like"/>
    <property type="match status" value="1"/>
</dbReference>
<evidence type="ECO:0000256" key="12">
    <source>
        <dbReference type="ARBA" id="ARBA00023170"/>
    </source>
</evidence>
<dbReference type="Gene3D" id="2.170.130.10">
    <property type="entry name" value="TonB-dependent receptor, plug domain"/>
    <property type="match status" value="1"/>
</dbReference>
<dbReference type="RefSeq" id="WP_097554195.1">
    <property type="nucleotide sequence ID" value="NZ_PCMW01000046.1"/>
</dbReference>
<keyword evidence="6 14" id="KW-0812">Transmembrane</keyword>
<evidence type="ECO:0000256" key="13">
    <source>
        <dbReference type="ARBA" id="ARBA00023237"/>
    </source>
</evidence>
<dbReference type="InterPro" id="IPR013784">
    <property type="entry name" value="Carb-bd-like_fold"/>
</dbReference>
<dbReference type="OrthoDB" id="9775095at2"/>
<dbReference type="Pfam" id="PF13620">
    <property type="entry name" value="CarboxypepD_reg"/>
    <property type="match status" value="1"/>
</dbReference>
<evidence type="ECO:0000256" key="9">
    <source>
        <dbReference type="ARBA" id="ARBA00023065"/>
    </source>
</evidence>
<keyword evidence="9" id="KW-0406">Ion transport</keyword>
<gene>
    <name evidence="19" type="ORF">B0A77_08820</name>
</gene>
<dbReference type="Pfam" id="PF07715">
    <property type="entry name" value="Plug"/>
    <property type="match status" value="1"/>
</dbReference>
<dbReference type="Pfam" id="PF00593">
    <property type="entry name" value="TonB_dep_Rec_b-barrel"/>
    <property type="match status" value="1"/>
</dbReference>
<dbReference type="InterPro" id="IPR010105">
    <property type="entry name" value="TonB_sidphr_rcpt"/>
</dbReference>
<organism evidence="19 20">
    <name type="scientific">Flavobacterium branchiophilum</name>
    <dbReference type="NCBI Taxonomy" id="55197"/>
    <lineage>
        <taxon>Bacteria</taxon>
        <taxon>Pseudomonadati</taxon>
        <taxon>Bacteroidota</taxon>
        <taxon>Flavobacteriia</taxon>
        <taxon>Flavobacteriales</taxon>
        <taxon>Flavobacteriaceae</taxon>
        <taxon>Flavobacterium</taxon>
    </lineage>
</organism>
<dbReference type="InterPro" id="IPR037066">
    <property type="entry name" value="Plug_dom_sf"/>
</dbReference>
<evidence type="ECO:0000256" key="11">
    <source>
        <dbReference type="ARBA" id="ARBA00023136"/>
    </source>
</evidence>
<keyword evidence="11 14" id="KW-0472">Membrane</keyword>
<dbReference type="Gene3D" id="2.40.170.20">
    <property type="entry name" value="TonB-dependent receptor, beta-barrel domain"/>
    <property type="match status" value="1"/>
</dbReference>
<evidence type="ECO:0000259" key="18">
    <source>
        <dbReference type="Pfam" id="PF07715"/>
    </source>
</evidence>
<feature type="domain" description="TonB-dependent receptor plug" evidence="18">
    <location>
        <begin position="133"/>
        <end position="230"/>
    </location>
</feature>
<evidence type="ECO:0000256" key="14">
    <source>
        <dbReference type="PROSITE-ProRule" id="PRU01360"/>
    </source>
</evidence>
<dbReference type="GO" id="GO:0030246">
    <property type="term" value="F:carbohydrate binding"/>
    <property type="evidence" value="ECO:0007669"/>
    <property type="project" value="InterPro"/>
</dbReference>
<evidence type="ECO:0000256" key="7">
    <source>
        <dbReference type="ARBA" id="ARBA00022729"/>
    </source>
</evidence>
<dbReference type="PANTHER" id="PTHR32552:SF68">
    <property type="entry name" value="FERRICHROME OUTER MEMBRANE TRANSPORTER_PHAGE RECEPTOR"/>
    <property type="match status" value="1"/>
</dbReference>
<evidence type="ECO:0000256" key="1">
    <source>
        <dbReference type="ARBA" id="ARBA00004571"/>
    </source>
</evidence>
<dbReference type="GO" id="GO:0038023">
    <property type="term" value="F:signaling receptor activity"/>
    <property type="evidence" value="ECO:0007669"/>
    <property type="project" value="InterPro"/>
</dbReference>
<comment type="similarity">
    <text evidence="2 14 15">Belongs to the TonB-dependent receptor family.</text>
</comment>
<dbReference type="CDD" id="cd01347">
    <property type="entry name" value="ligand_gated_channel"/>
    <property type="match status" value="1"/>
</dbReference>
<evidence type="ECO:0000256" key="3">
    <source>
        <dbReference type="ARBA" id="ARBA00022448"/>
    </source>
</evidence>
<dbReference type="AlphaFoldDB" id="A0A2H3KLW2"/>
<comment type="caution">
    <text evidence="19">The sequence shown here is derived from an EMBL/GenBank/DDBJ whole genome shotgun (WGS) entry which is preliminary data.</text>
</comment>
<evidence type="ECO:0000256" key="4">
    <source>
        <dbReference type="ARBA" id="ARBA00022452"/>
    </source>
</evidence>
<sequence length="801" mass="89148">MKKTINFLIIALISCFISYAQETGSIEGKIISKDGYPLSGVTIKLGKKTSVSKTDENGLFFFKNFPVGLHTITIEAEGLKKQTQDIKVIANETTKVTFTLEEQMETLREIVIVIKESPNKRKVSAVRSGLKPLDIPQSMQTIDNEIIAQQQAIRLSEVIKNANGVYVGSARGGAQESFWSRGYDMSANNMFKNGFRYNSGSIPEVSSLDKVEFLKGGSALLYGNVAPGGIINLVTKTPSFKKGGEIIMQTGSYAFYKPSIDFYGPLSKSIAYRLNASYENSESFREVVKRERYYINPSFLLNISSKTQLTLQGDFMNDNWTPDFGTILIGKQIFEVPRGNYYGALWSNGNTKTASASALLNHSLNKNWKLNFNSSYQNYDREWKGTERIQITNPNGTWSRPLGQYKNLEAILGEQISLQGCFKTGNIKHQTFSGIDYENSVATAHTFVFSPSNYDTINVFTFDPNNQTNTEPNAVNTQKVITTTNRFGIYAQDLISFTQKFKMLAGIRWSWQETQTATHNFLASPVTISKGIKLKDKAFSPKIGFIYQPDKNAAIFASYSNSFTPNTGTTADLKPIEASIIDQYEVGIKKDFWNGILSTNITVYQITNSNLAQTAEFKADGVTPNTDTNIKVLNGETTSKGFEIDITAKPIEGLNINAGYSYNDSRFSKTNIVNGGFIEGDRLTRTPANTANLSFFYNIPSGKFKGISLGAIGNYIGNRLGGWNDQYVVNTTTGAVTINDRDIPLQGYTTIDISAGYTYKKWSFLCKLSNITNELNYTVHENYSVNPIAPRQIMTSLKYKF</sequence>
<reference evidence="19 20" key="1">
    <citation type="submission" date="2017-09" db="EMBL/GenBank/DDBJ databases">
        <title>Whole genomes of Flavobacteriaceae.</title>
        <authorList>
            <person name="Stine C."/>
            <person name="Li C."/>
            <person name="Tadesse D."/>
        </authorList>
    </citation>
    <scope>NUCLEOTIDE SEQUENCE [LARGE SCALE GENOMIC DNA]</scope>
    <source>
        <strain evidence="19 20">ATCC 35036</strain>
    </source>
</reference>
<dbReference type="InterPro" id="IPR036942">
    <property type="entry name" value="Beta-barrel_TonB_sf"/>
</dbReference>
<dbReference type="InterPro" id="IPR012910">
    <property type="entry name" value="Plug_dom"/>
</dbReference>
<dbReference type="InterPro" id="IPR000531">
    <property type="entry name" value="Beta-barrel_TonB"/>
</dbReference>
<feature type="domain" description="TonB-dependent receptor-like beta-barrel" evidence="17">
    <location>
        <begin position="301"/>
        <end position="764"/>
    </location>
</feature>
<keyword evidence="13 14" id="KW-0998">Cell outer membrane</keyword>
<evidence type="ECO:0000256" key="15">
    <source>
        <dbReference type="RuleBase" id="RU003357"/>
    </source>
</evidence>
<evidence type="ECO:0000256" key="2">
    <source>
        <dbReference type="ARBA" id="ARBA00009810"/>
    </source>
</evidence>
<dbReference type="NCBIfam" id="TIGR01783">
    <property type="entry name" value="TonB-siderophor"/>
    <property type="match status" value="1"/>
</dbReference>
<protein>
    <submittedName>
        <fullName evidence="19">TonB-dependent siderophore receptor</fullName>
    </submittedName>
</protein>
<dbReference type="GO" id="GO:0015344">
    <property type="term" value="F:siderophore uptake transmembrane transporter activity"/>
    <property type="evidence" value="ECO:0007669"/>
    <property type="project" value="TreeGrafter"/>
</dbReference>
<dbReference type="SUPFAM" id="SSF56935">
    <property type="entry name" value="Porins"/>
    <property type="match status" value="1"/>
</dbReference>
<feature type="chain" id="PRO_5013850498" evidence="16">
    <location>
        <begin position="21"/>
        <end position="801"/>
    </location>
</feature>
<feature type="signal peptide" evidence="16">
    <location>
        <begin position="1"/>
        <end position="20"/>
    </location>
</feature>
<dbReference type="PROSITE" id="PS51257">
    <property type="entry name" value="PROKAR_LIPOPROTEIN"/>
    <property type="match status" value="1"/>
</dbReference>
<evidence type="ECO:0000256" key="8">
    <source>
        <dbReference type="ARBA" id="ARBA00023004"/>
    </source>
</evidence>
<keyword evidence="7 16" id="KW-0732">Signal</keyword>
<dbReference type="GO" id="GO:0009279">
    <property type="term" value="C:cell outer membrane"/>
    <property type="evidence" value="ECO:0007669"/>
    <property type="project" value="UniProtKB-SubCell"/>
</dbReference>
<evidence type="ECO:0000256" key="5">
    <source>
        <dbReference type="ARBA" id="ARBA00022496"/>
    </source>
</evidence>
<evidence type="ECO:0000259" key="17">
    <source>
        <dbReference type="Pfam" id="PF00593"/>
    </source>
</evidence>
<evidence type="ECO:0000313" key="20">
    <source>
        <dbReference type="Proteomes" id="UP000220828"/>
    </source>
</evidence>